<reference evidence="3 4" key="1">
    <citation type="submission" date="2013-06" db="EMBL/GenBank/DDBJ databases">
        <title>The Genome Sequence of Acinetobacter rudis CIP 110305.</title>
        <authorList>
            <consortium name="The Broad Institute Genome Sequencing Platform"/>
            <consortium name="The Broad Institute Genome Sequencing Center for Infectious Disease"/>
            <person name="Cerqueira G."/>
            <person name="Feldgarden M."/>
            <person name="Courvalin P."/>
            <person name="Perichon B."/>
            <person name="Grillot-Courvalin C."/>
            <person name="Clermont D."/>
            <person name="Rocha E."/>
            <person name="Yoon E.-J."/>
            <person name="Nemec A."/>
            <person name="Young S.K."/>
            <person name="Zeng Q."/>
            <person name="Gargeya S."/>
            <person name="Fitzgerald M."/>
            <person name="Abouelleil A."/>
            <person name="Alvarado L."/>
            <person name="Berlin A.M."/>
            <person name="Chapman S.B."/>
            <person name="Dewar J."/>
            <person name="Goldberg J."/>
            <person name="Griggs A."/>
            <person name="Gujja S."/>
            <person name="Hansen M."/>
            <person name="Howarth C."/>
            <person name="Imamovic A."/>
            <person name="Larimer J."/>
            <person name="McCowan C."/>
            <person name="Murphy C."/>
            <person name="Pearson M."/>
            <person name="Priest M."/>
            <person name="Roberts A."/>
            <person name="Saif S."/>
            <person name="Shea T."/>
            <person name="Sykes S."/>
            <person name="Wortman J."/>
            <person name="Nusbaum C."/>
            <person name="Birren B."/>
        </authorList>
    </citation>
    <scope>NUCLEOTIDE SEQUENCE [LARGE SCALE GENOMIC DNA]</scope>
    <source>
        <strain evidence="3 4">CIP 110305</strain>
    </source>
</reference>
<feature type="domain" description="SnoaL-like" evidence="2">
    <location>
        <begin position="17"/>
        <end position="125"/>
    </location>
</feature>
<dbReference type="InterPro" id="IPR029058">
    <property type="entry name" value="AB_hydrolase_fold"/>
</dbReference>
<dbReference type="Pfam" id="PF00561">
    <property type="entry name" value="Abhydrolase_1"/>
    <property type="match status" value="1"/>
</dbReference>
<organism evidence="3 4">
    <name type="scientific">Acinetobacter rudis CIP 110305</name>
    <dbReference type="NCBI Taxonomy" id="421052"/>
    <lineage>
        <taxon>Bacteria</taxon>
        <taxon>Pseudomonadati</taxon>
        <taxon>Pseudomonadota</taxon>
        <taxon>Gammaproteobacteria</taxon>
        <taxon>Moraxellales</taxon>
        <taxon>Moraxellaceae</taxon>
        <taxon>Acinetobacter</taxon>
    </lineage>
</organism>
<comment type="caution">
    <text evidence="3">The sequence shown here is derived from an EMBL/GenBank/DDBJ whole genome shotgun (WGS) entry which is preliminary data.</text>
</comment>
<accession>S3N212</accession>
<dbReference type="InterPro" id="IPR050266">
    <property type="entry name" value="AB_hydrolase_sf"/>
</dbReference>
<dbReference type="AlphaFoldDB" id="S3N212"/>
<proteinExistence type="predicted"/>
<name>S3N212_9GAMM</name>
<dbReference type="Gene3D" id="3.40.50.1820">
    <property type="entry name" value="alpha/beta hydrolase"/>
    <property type="match status" value="1"/>
</dbReference>
<evidence type="ECO:0008006" key="5">
    <source>
        <dbReference type="Google" id="ProtNLM"/>
    </source>
</evidence>
<dbReference type="PANTHER" id="PTHR43798">
    <property type="entry name" value="MONOACYLGLYCEROL LIPASE"/>
    <property type="match status" value="1"/>
</dbReference>
<dbReference type="HOGENOM" id="CLU_700018_0_0_6"/>
<dbReference type="OrthoDB" id="5380819at2"/>
<evidence type="ECO:0000259" key="1">
    <source>
        <dbReference type="Pfam" id="PF00561"/>
    </source>
</evidence>
<dbReference type="EMBL" id="ATGI01000023">
    <property type="protein sequence ID" value="EPF73757.1"/>
    <property type="molecule type" value="Genomic_DNA"/>
</dbReference>
<dbReference type="RefSeq" id="WP_016656323.1">
    <property type="nucleotide sequence ID" value="NZ_KE340353.1"/>
</dbReference>
<evidence type="ECO:0000259" key="2">
    <source>
        <dbReference type="Pfam" id="PF12680"/>
    </source>
</evidence>
<dbReference type="Proteomes" id="UP000014568">
    <property type="component" value="Unassembled WGS sequence"/>
</dbReference>
<dbReference type="InterPro" id="IPR000073">
    <property type="entry name" value="AB_hydrolase_1"/>
</dbReference>
<dbReference type="eggNOG" id="COG2267">
    <property type="taxonomic scope" value="Bacteria"/>
</dbReference>
<gene>
    <name evidence="3" type="ORF">F945_01916</name>
</gene>
<dbReference type="SUPFAM" id="SSF54427">
    <property type="entry name" value="NTF2-like"/>
    <property type="match status" value="1"/>
</dbReference>
<dbReference type="SUPFAM" id="SSF53474">
    <property type="entry name" value="alpha/beta-Hydrolases"/>
    <property type="match status" value="1"/>
</dbReference>
<evidence type="ECO:0000313" key="3">
    <source>
        <dbReference type="EMBL" id="EPF73757.1"/>
    </source>
</evidence>
<protein>
    <recommendedName>
        <fullName evidence="5">AB hydrolase-1 domain-containing protein</fullName>
    </recommendedName>
</protein>
<sequence length="406" mass="46006">MNSQINAESQNLEINVVQGYLSAFGQNNTAKALQYIHPNAVWHIDGDPIVKTVGIIQGHQAIKQWLEDFPQAFKPLTFSITQMFSAEQDVLVVGRFRHLVLATQTIVDSDYIIKFTLQEAKIIRYQIFEDSLLLSHVHNDSSPSRQIMINTTTYAWNDTGNGAAIIYLHGLFLDRNFWRPIVQALPGYRHICFDLPGHGESGWRDQLNLDAIAQDIVLWIQEYGIEKVTLVGHSQGGMIAMRIAAQHPALITHLILMNTSAREEYPERLLTWREREKILLSNSCYKLELFKEIQQLKYGQQDLNQHQETREVELTRLMTANHEHLAKALAAAVLHRADLRKQITTIQAKTYVLSGAMDTATPIELGAEIAQLIPNAIHQVLPQATHSIPSESPQIICNILNHIHES</sequence>
<dbReference type="InterPro" id="IPR032710">
    <property type="entry name" value="NTF2-like_dom_sf"/>
</dbReference>
<keyword evidence="4" id="KW-1185">Reference proteome</keyword>
<dbReference type="InterPro" id="IPR037401">
    <property type="entry name" value="SnoaL-like"/>
</dbReference>
<dbReference type="PATRIC" id="fig|421052.3.peg.1871"/>
<dbReference type="Pfam" id="PF12680">
    <property type="entry name" value="SnoaL_2"/>
    <property type="match status" value="1"/>
</dbReference>
<feature type="domain" description="AB hydrolase-1" evidence="1">
    <location>
        <begin position="164"/>
        <end position="391"/>
    </location>
</feature>
<evidence type="ECO:0000313" key="4">
    <source>
        <dbReference type="Proteomes" id="UP000014568"/>
    </source>
</evidence>
<dbReference type="eggNOG" id="COG3631">
    <property type="taxonomic scope" value="Bacteria"/>
</dbReference>
<dbReference type="PRINTS" id="PR00111">
    <property type="entry name" value="ABHYDROLASE"/>
</dbReference>
<dbReference type="Gene3D" id="3.10.450.50">
    <property type="match status" value="1"/>
</dbReference>
<dbReference type="STRING" id="632955.GCA_000829675_03232"/>